<evidence type="ECO:0000313" key="8">
    <source>
        <dbReference type="Proteomes" id="UP000199236"/>
    </source>
</evidence>
<dbReference type="InterPro" id="IPR001851">
    <property type="entry name" value="ABC_transp_permease"/>
</dbReference>
<feature type="transmembrane region" description="Helical" evidence="6">
    <location>
        <begin position="131"/>
        <end position="150"/>
    </location>
</feature>
<evidence type="ECO:0000256" key="3">
    <source>
        <dbReference type="ARBA" id="ARBA00022692"/>
    </source>
</evidence>
<sequence>MTKAISFKSRMATLLRRFPFIPALGMLMLLFILNGIAEPNSMTVRALKGVASTYLALVFLSVGQTFVVYTADIDLSVGAILSLVNVSIVVIMSQFGGEPYVVLLALGAGIAIGALCGLMNGIVVSGLRMQAIVATFATSILISGIALWVLPVAGMPAPSLFWKVYGGRSYGIPNVFFFIAILIALLAIMAKTGLVTKLLAVGNGQLSAYQSGLSVTRIRIYGYIICGIFAALAAFCITGDTASGDPLVGGAMTLSSVAAVVLGGTALSGGIGSAFGSAIGAIIIGLISSLVFYAGVPSQWQNLAQGATILVVLMLGVLASKRINQ</sequence>
<feature type="transmembrane region" description="Helical" evidence="6">
    <location>
        <begin position="247"/>
        <end position="267"/>
    </location>
</feature>
<dbReference type="AlphaFoldDB" id="A0A1I5I6C5"/>
<dbReference type="Pfam" id="PF02653">
    <property type="entry name" value="BPD_transp_2"/>
    <property type="match status" value="1"/>
</dbReference>
<proteinExistence type="predicted"/>
<keyword evidence="4 6" id="KW-1133">Transmembrane helix</keyword>
<feature type="transmembrane region" description="Helical" evidence="6">
    <location>
        <begin position="170"/>
        <end position="190"/>
    </location>
</feature>
<dbReference type="Proteomes" id="UP000199236">
    <property type="component" value="Unassembled WGS sequence"/>
</dbReference>
<dbReference type="CDD" id="cd06579">
    <property type="entry name" value="TM_PBP1_transp_AraH_like"/>
    <property type="match status" value="1"/>
</dbReference>
<keyword evidence="8" id="KW-1185">Reference proteome</keyword>
<dbReference type="PANTHER" id="PTHR32196:SF63">
    <property type="entry name" value="INNER MEMBRANE ABC TRANSPORTER PERMEASE PROTEIN YJFF"/>
    <property type="match status" value="1"/>
</dbReference>
<feature type="transmembrane region" description="Helical" evidence="6">
    <location>
        <begin position="101"/>
        <end position="124"/>
    </location>
</feature>
<dbReference type="GO" id="GO:0022857">
    <property type="term" value="F:transmembrane transporter activity"/>
    <property type="evidence" value="ECO:0007669"/>
    <property type="project" value="InterPro"/>
</dbReference>
<evidence type="ECO:0000256" key="6">
    <source>
        <dbReference type="SAM" id="Phobius"/>
    </source>
</evidence>
<dbReference type="PANTHER" id="PTHR32196">
    <property type="entry name" value="ABC TRANSPORTER PERMEASE PROTEIN YPHD-RELATED-RELATED"/>
    <property type="match status" value="1"/>
</dbReference>
<feature type="transmembrane region" description="Helical" evidence="6">
    <location>
        <begin position="274"/>
        <end position="296"/>
    </location>
</feature>
<evidence type="ECO:0000256" key="2">
    <source>
        <dbReference type="ARBA" id="ARBA00022475"/>
    </source>
</evidence>
<evidence type="ECO:0000256" key="1">
    <source>
        <dbReference type="ARBA" id="ARBA00004651"/>
    </source>
</evidence>
<keyword evidence="5 6" id="KW-0472">Membrane</keyword>
<keyword evidence="3 6" id="KW-0812">Transmembrane</keyword>
<reference evidence="7 8" key="1">
    <citation type="submission" date="2016-10" db="EMBL/GenBank/DDBJ databases">
        <authorList>
            <person name="de Groot N.N."/>
        </authorList>
    </citation>
    <scope>NUCLEOTIDE SEQUENCE [LARGE SCALE GENOMIC DNA]</scope>
    <source>
        <strain evidence="7 8">CGMCC 1.9157</strain>
    </source>
</reference>
<gene>
    <name evidence="7" type="ORF">SAMN04488056_10874</name>
</gene>
<evidence type="ECO:0000256" key="4">
    <source>
        <dbReference type="ARBA" id="ARBA00022989"/>
    </source>
</evidence>
<feature type="transmembrane region" description="Helical" evidence="6">
    <location>
        <begin position="49"/>
        <end position="68"/>
    </location>
</feature>
<organism evidence="7 8">
    <name type="scientific">Cohaesibacter marisflavi</name>
    <dbReference type="NCBI Taxonomy" id="655353"/>
    <lineage>
        <taxon>Bacteria</taxon>
        <taxon>Pseudomonadati</taxon>
        <taxon>Pseudomonadota</taxon>
        <taxon>Alphaproteobacteria</taxon>
        <taxon>Hyphomicrobiales</taxon>
        <taxon>Cohaesibacteraceae</taxon>
    </lineage>
</organism>
<dbReference type="GO" id="GO:0005886">
    <property type="term" value="C:plasma membrane"/>
    <property type="evidence" value="ECO:0007669"/>
    <property type="project" value="UniProtKB-SubCell"/>
</dbReference>
<protein>
    <submittedName>
        <fullName evidence="7">Ribose transport system permease protein</fullName>
    </submittedName>
</protein>
<name>A0A1I5I6C5_9HYPH</name>
<feature type="transmembrane region" description="Helical" evidence="6">
    <location>
        <begin position="302"/>
        <end position="320"/>
    </location>
</feature>
<dbReference type="RefSeq" id="WP_090073640.1">
    <property type="nucleotide sequence ID" value="NZ_FOVR01000008.1"/>
</dbReference>
<evidence type="ECO:0000256" key="5">
    <source>
        <dbReference type="ARBA" id="ARBA00023136"/>
    </source>
</evidence>
<dbReference type="STRING" id="655353.SAMN04488056_10874"/>
<evidence type="ECO:0000313" key="7">
    <source>
        <dbReference type="EMBL" id="SFO56067.1"/>
    </source>
</evidence>
<dbReference type="EMBL" id="FOVR01000008">
    <property type="protein sequence ID" value="SFO56067.1"/>
    <property type="molecule type" value="Genomic_DNA"/>
</dbReference>
<dbReference type="OrthoDB" id="7905859at2"/>
<keyword evidence="2" id="KW-1003">Cell membrane</keyword>
<feature type="transmembrane region" description="Helical" evidence="6">
    <location>
        <begin position="220"/>
        <end position="241"/>
    </location>
</feature>
<feature type="transmembrane region" description="Helical" evidence="6">
    <location>
        <begin position="20"/>
        <end position="37"/>
    </location>
</feature>
<comment type="subcellular location">
    <subcellularLocation>
        <location evidence="1">Cell membrane</location>
        <topology evidence="1">Multi-pass membrane protein</topology>
    </subcellularLocation>
</comment>
<feature type="transmembrane region" description="Helical" evidence="6">
    <location>
        <begin position="75"/>
        <end position="95"/>
    </location>
</feature>
<accession>A0A1I5I6C5</accession>